<feature type="non-terminal residue" evidence="1">
    <location>
        <position position="1"/>
    </location>
</feature>
<gene>
    <name evidence="1" type="ORF">S12H4_34634</name>
</gene>
<comment type="caution">
    <text evidence="1">The sequence shown here is derived from an EMBL/GenBank/DDBJ whole genome shotgun (WGS) entry which is preliminary data.</text>
</comment>
<accession>X1TY01</accession>
<sequence>GGYGANYMRFGDDAITESMVLSGLPLLEKSIVDVVKTYVVKGKNKGRMGLKLKRPGRRVSRTPATPGGNVRYI</sequence>
<dbReference type="EMBL" id="BARW01020510">
    <property type="protein sequence ID" value="GAI92445.1"/>
    <property type="molecule type" value="Genomic_DNA"/>
</dbReference>
<dbReference type="AlphaFoldDB" id="X1TY01"/>
<name>X1TY01_9ZZZZ</name>
<protein>
    <submittedName>
        <fullName evidence="1">Uncharacterized protein</fullName>
    </submittedName>
</protein>
<reference evidence="1" key="1">
    <citation type="journal article" date="2014" name="Front. Microbiol.">
        <title>High frequency of phylogenetically diverse reductive dehalogenase-homologous genes in deep subseafloor sedimentary metagenomes.</title>
        <authorList>
            <person name="Kawai M."/>
            <person name="Futagami T."/>
            <person name="Toyoda A."/>
            <person name="Takaki Y."/>
            <person name="Nishi S."/>
            <person name="Hori S."/>
            <person name="Arai W."/>
            <person name="Tsubouchi T."/>
            <person name="Morono Y."/>
            <person name="Uchiyama I."/>
            <person name="Ito T."/>
            <person name="Fujiyama A."/>
            <person name="Inagaki F."/>
            <person name="Takami H."/>
        </authorList>
    </citation>
    <scope>NUCLEOTIDE SEQUENCE</scope>
    <source>
        <strain evidence="1">Expedition CK06-06</strain>
    </source>
</reference>
<organism evidence="1">
    <name type="scientific">marine sediment metagenome</name>
    <dbReference type="NCBI Taxonomy" id="412755"/>
    <lineage>
        <taxon>unclassified sequences</taxon>
        <taxon>metagenomes</taxon>
        <taxon>ecological metagenomes</taxon>
    </lineage>
</organism>
<proteinExistence type="predicted"/>
<evidence type="ECO:0000313" key="1">
    <source>
        <dbReference type="EMBL" id="GAI92445.1"/>
    </source>
</evidence>